<dbReference type="RefSeq" id="WP_118637681.1">
    <property type="nucleotide sequence ID" value="NZ_BSCH01000010.1"/>
</dbReference>
<evidence type="ECO:0000313" key="2">
    <source>
        <dbReference type="Proteomes" id="UP001145094"/>
    </source>
</evidence>
<proteinExistence type="predicted"/>
<sequence length="196" mass="22842">MKTIEERLDILEEKMRQESFRTNTGLGGEVGYYVFDYDPDQELVVRERVESLGNSNTILKFGYQLKIFDLYELILQLLEEEDVLEDLKDLEEEEGTDYVFQSISDVLRFDDKDSLIINYIMDNTPKDSVVFLTGVGKSYPILRSHKILNNLHQVMDHCPVILFFPGKYNGDSLNIFGEAANDQNENYYRAFPIVER</sequence>
<reference evidence="1" key="2">
    <citation type="submission" date="2022-11" db="EMBL/GenBank/DDBJ databases">
        <title>Draft genome sequence of Sellimonas catena strain 18CBH55.</title>
        <authorList>
            <person name="Atsushi H."/>
            <person name="Moriya O."/>
            <person name="Mitsuo S."/>
        </authorList>
    </citation>
    <scope>NUCLEOTIDE SEQUENCE</scope>
    <source>
        <strain evidence="1">18CBH55</strain>
    </source>
</reference>
<dbReference type="InterPro" id="IPR014858">
    <property type="entry name" value="BrxB"/>
</dbReference>
<reference evidence="1" key="3">
    <citation type="journal article" date="2023" name="Int. J. Syst. Evol. Microbiol.">
        <title>Sellimonas catena sp. nov., isolated from human faeces.</title>
        <authorList>
            <person name="Hisatomi A."/>
            <person name="Ohkuma M."/>
            <person name="Sakamoto M."/>
        </authorList>
    </citation>
    <scope>NUCLEOTIDE SEQUENCE</scope>
    <source>
        <strain evidence="1">18CBH55</strain>
    </source>
</reference>
<protein>
    <recommendedName>
        <fullName evidence="3">DUF1788 domain-containing protein</fullName>
    </recommendedName>
</protein>
<reference evidence="1" key="1">
    <citation type="submission" date="2022-11" db="EMBL/GenBank/DDBJ databases">
        <title>Draft genome sequence of Sellimonas catena strain 18CBH55.</title>
        <authorList>
            <person name="Hisatomi A."/>
            <person name="Ohkuma M."/>
            <person name="Sakamoto M."/>
        </authorList>
    </citation>
    <scope>NUCLEOTIDE SEQUENCE</scope>
    <source>
        <strain evidence="1">18CBH55</strain>
    </source>
</reference>
<dbReference type="AlphaFoldDB" id="A0A9W6FFW6"/>
<gene>
    <name evidence="1" type="ORF">Selli2_17170</name>
</gene>
<comment type="caution">
    <text evidence="1">The sequence shown here is derived from an EMBL/GenBank/DDBJ whole genome shotgun (WGS) entry which is preliminary data.</text>
</comment>
<dbReference type="EMBL" id="BSCH01000010">
    <property type="protein sequence ID" value="GLG90290.1"/>
    <property type="molecule type" value="Genomic_DNA"/>
</dbReference>
<evidence type="ECO:0008006" key="3">
    <source>
        <dbReference type="Google" id="ProtNLM"/>
    </source>
</evidence>
<dbReference type="Proteomes" id="UP001145094">
    <property type="component" value="Unassembled WGS sequence"/>
</dbReference>
<dbReference type="Pfam" id="PF08747">
    <property type="entry name" value="BrxB"/>
    <property type="match status" value="1"/>
</dbReference>
<organism evidence="1 2">
    <name type="scientific">Sellimonas catena</name>
    <dbReference type="NCBI Taxonomy" id="2994035"/>
    <lineage>
        <taxon>Bacteria</taxon>
        <taxon>Bacillati</taxon>
        <taxon>Bacillota</taxon>
        <taxon>Clostridia</taxon>
        <taxon>Lachnospirales</taxon>
        <taxon>Lachnospiraceae</taxon>
        <taxon>Sellimonas</taxon>
    </lineage>
</organism>
<evidence type="ECO:0000313" key="1">
    <source>
        <dbReference type="EMBL" id="GLG90290.1"/>
    </source>
</evidence>
<name>A0A9W6FFW6_9FIRM</name>
<accession>A0A9W6FFW6</accession>